<dbReference type="RefSeq" id="WP_085550077.1">
    <property type="nucleotide sequence ID" value="NZ_FXAR01000007.1"/>
</dbReference>
<feature type="region of interest" description="Disordered" evidence="1">
    <location>
        <begin position="448"/>
        <end position="476"/>
    </location>
</feature>
<gene>
    <name evidence="3" type="ORF">SAMN06295981_1974</name>
</gene>
<keyword evidence="3" id="KW-0255">Endonuclease</keyword>
<dbReference type="CDD" id="cd00085">
    <property type="entry name" value="HNHc"/>
    <property type="match status" value="1"/>
</dbReference>
<dbReference type="OrthoDB" id="4752861at2"/>
<feature type="compositionally biased region" description="Acidic residues" evidence="1">
    <location>
        <begin position="453"/>
        <end position="462"/>
    </location>
</feature>
<dbReference type="InterPro" id="IPR002711">
    <property type="entry name" value="HNH"/>
</dbReference>
<dbReference type="GO" id="GO:0008270">
    <property type="term" value="F:zinc ion binding"/>
    <property type="evidence" value="ECO:0007669"/>
    <property type="project" value="InterPro"/>
</dbReference>
<dbReference type="GO" id="GO:0004519">
    <property type="term" value="F:endonuclease activity"/>
    <property type="evidence" value="ECO:0007669"/>
    <property type="project" value="UniProtKB-KW"/>
</dbReference>
<proteinExistence type="predicted"/>
<evidence type="ECO:0000259" key="2">
    <source>
        <dbReference type="SMART" id="SM00507"/>
    </source>
</evidence>
<dbReference type="AlphaFoldDB" id="A0A1X7JVY3"/>
<sequence>MLTTIIDQTDTQLTTAISDSHLQLTHHKARFILSTAEFERRDLARSHGAPNTATWLQRSFGLSRATAYEYLGVGRKLQRFPQLADAFLDTAFSYSVVRLLLRYMTEDNVEELIALARQHPLAELILLLAGRDQPDSKPTLNKISVVTDPETGEVRIWGRLDPERGAELKAALKISELANLVDLDSVDQEVLEDPEAVEKLIDEARDKDTGNTGDTGVTGVTDHAAPEAEPENPPTRTRFGTGLSVTVFTAFMGLVNMARSHPLSRVRAPGAEVNVLFTPDHRAFLPGHHGGQTGQLIRHVLNGSVRFHLLDRTGLTLKVTRSTRLASEAQMKALLTAWGYQCAGPGCSHTQFLEFHHIVDWQYGGATELPNLIPLCSGCHALVSAGIMTIVPEQDPRFLRFRLPGGESYTSENRGLAVTDASLGAWGDKYFSGPVPKGDEDLLQVWEHADSFADPESEEAAEAAESPQRRTPEDVN</sequence>
<evidence type="ECO:0000256" key="1">
    <source>
        <dbReference type="SAM" id="MobiDB-lite"/>
    </source>
</evidence>
<accession>A0A1X7JVY3</accession>
<keyword evidence="3" id="KW-0540">Nuclease</keyword>
<dbReference type="EMBL" id="FXAR01000007">
    <property type="protein sequence ID" value="SMG32297.1"/>
    <property type="molecule type" value="Genomic_DNA"/>
</dbReference>
<protein>
    <submittedName>
        <fullName evidence="3">HNH endonuclease</fullName>
    </submittedName>
</protein>
<dbReference type="STRING" id="1610489.SAMN06295981_1974"/>
<feature type="compositionally biased region" description="Basic and acidic residues" evidence="1">
    <location>
        <begin position="467"/>
        <end position="476"/>
    </location>
</feature>
<dbReference type="InterPro" id="IPR003615">
    <property type="entry name" value="HNH_nuc"/>
</dbReference>
<evidence type="ECO:0000313" key="4">
    <source>
        <dbReference type="Proteomes" id="UP000193309"/>
    </source>
</evidence>
<keyword evidence="3" id="KW-0378">Hydrolase</keyword>
<name>A0A1X7JVY3_9CORY</name>
<evidence type="ECO:0000313" key="3">
    <source>
        <dbReference type="EMBL" id="SMG32297.1"/>
    </source>
</evidence>
<reference evidence="4" key="1">
    <citation type="submission" date="2017-04" db="EMBL/GenBank/DDBJ databases">
        <authorList>
            <person name="Varghese N."/>
            <person name="Submissions S."/>
        </authorList>
    </citation>
    <scope>NUCLEOTIDE SEQUENCE [LARGE SCALE GENOMIC DNA]</scope>
    <source>
        <strain evidence="4">VDS</strain>
    </source>
</reference>
<feature type="domain" description="HNH nuclease" evidence="2">
    <location>
        <begin position="329"/>
        <end position="381"/>
    </location>
</feature>
<dbReference type="GO" id="GO:0003676">
    <property type="term" value="F:nucleic acid binding"/>
    <property type="evidence" value="ECO:0007669"/>
    <property type="project" value="InterPro"/>
</dbReference>
<dbReference type="Gene3D" id="1.10.30.50">
    <property type="match status" value="1"/>
</dbReference>
<organism evidence="3 4">
    <name type="scientific">Corynebacterium pollutisoli</name>
    <dbReference type="NCBI Taxonomy" id="1610489"/>
    <lineage>
        <taxon>Bacteria</taxon>
        <taxon>Bacillati</taxon>
        <taxon>Actinomycetota</taxon>
        <taxon>Actinomycetes</taxon>
        <taxon>Mycobacteriales</taxon>
        <taxon>Corynebacteriaceae</taxon>
        <taxon>Corynebacterium</taxon>
    </lineage>
</organism>
<dbReference type="Proteomes" id="UP000193309">
    <property type="component" value="Unassembled WGS sequence"/>
</dbReference>
<dbReference type="Pfam" id="PF01844">
    <property type="entry name" value="HNH"/>
    <property type="match status" value="1"/>
</dbReference>
<feature type="region of interest" description="Disordered" evidence="1">
    <location>
        <begin position="206"/>
        <end position="239"/>
    </location>
</feature>
<dbReference type="SMART" id="SM00507">
    <property type="entry name" value="HNHc"/>
    <property type="match status" value="1"/>
</dbReference>
<keyword evidence="4" id="KW-1185">Reference proteome</keyword>
<feature type="compositionally biased region" description="Low complexity" evidence="1">
    <location>
        <begin position="210"/>
        <end position="222"/>
    </location>
</feature>